<dbReference type="InterPro" id="IPR050595">
    <property type="entry name" value="Bact_response_regulator"/>
</dbReference>
<keyword evidence="5" id="KW-0804">Transcription</keyword>
<evidence type="ECO:0000259" key="7">
    <source>
        <dbReference type="PROSITE" id="PS50110"/>
    </source>
</evidence>
<protein>
    <submittedName>
        <fullName evidence="8">Transcriptional regulatory protein AfsQ1</fullName>
    </submittedName>
</protein>
<comment type="caution">
    <text evidence="8">The sequence shown here is derived from an EMBL/GenBank/DDBJ whole genome shotgun (WGS) entry which is preliminary data.</text>
</comment>
<feature type="modified residue" description="4-aspartylphosphate" evidence="6">
    <location>
        <position position="58"/>
    </location>
</feature>
<dbReference type="SUPFAM" id="SSF52172">
    <property type="entry name" value="CheY-like"/>
    <property type="match status" value="1"/>
</dbReference>
<dbReference type="GO" id="GO:0003677">
    <property type="term" value="F:DNA binding"/>
    <property type="evidence" value="ECO:0007669"/>
    <property type="project" value="UniProtKB-KW"/>
</dbReference>
<name>A0A080MIP2_9PROT</name>
<dbReference type="AlphaFoldDB" id="A0A080MIP2"/>
<dbReference type="Proteomes" id="UP000021315">
    <property type="component" value="Unassembled WGS sequence"/>
</dbReference>
<gene>
    <name evidence="8" type="primary">afsQ1</name>
    <name evidence="8" type="ORF">AW06_001821</name>
</gene>
<keyword evidence="1 6" id="KW-0597">Phosphoprotein</keyword>
<evidence type="ECO:0000256" key="6">
    <source>
        <dbReference type="PROSITE-ProRule" id="PRU00169"/>
    </source>
</evidence>
<dbReference type="PANTHER" id="PTHR44591:SF3">
    <property type="entry name" value="RESPONSE REGULATORY DOMAIN-CONTAINING PROTEIN"/>
    <property type="match status" value="1"/>
</dbReference>
<feature type="domain" description="Response regulatory" evidence="7">
    <location>
        <begin position="9"/>
        <end position="125"/>
    </location>
</feature>
<evidence type="ECO:0000313" key="9">
    <source>
        <dbReference type="Proteomes" id="UP000021315"/>
    </source>
</evidence>
<organism evidence="8 9">
    <name type="scientific">Candidatus Accumulibacter cognatus</name>
    <dbReference type="NCBI Taxonomy" id="2954383"/>
    <lineage>
        <taxon>Bacteria</taxon>
        <taxon>Pseudomonadati</taxon>
        <taxon>Pseudomonadota</taxon>
        <taxon>Betaproteobacteria</taxon>
        <taxon>Candidatus Accumulibacter</taxon>
    </lineage>
</organism>
<dbReference type="PANTHER" id="PTHR44591">
    <property type="entry name" value="STRESS RESPONSE REGULATOR PROTEIN 1"/>
    <property type="match status" value="1"/>
</dbReference>
<dbReference type="STRING" id="1453999.AW06_001821"/>
<dbReference type="InterPro" id="IPR011006">
    <property type="entry name" value="CheY-like_superfamily"/>
</dbReference>
<keyword evidence="3" id="KW-0805">Transcription regulation</keyword>
<dbReference type="CDD" id="cd17574">
    <property type="entry name" value="REC_OmpR"/>
    <property type="match status" value="1"/>
</dbReference>
<dbReference type="PROSITE" id="PS50110">
    <property type="entry name" value="RESPONSE_REGULATORY"/>
    <property type="match status" value="1"/>
</dbReference>
<dbReference type="InterPro" id="IPR001789">
    <property type="entry name" value="Sig_transdc_resp-reg_receiver"/>
</dbReference>
<evidence type="ECO:0000256" key="4">
    <source>
        <dbReference type="ARBA" id="ARBA00023125"/>
    </source>
</evidence>
<evidence type="ECO:0000313" key="8">
    <source>
        <dbReference type="EMBL" id="KFB77089.1"/>
    </source>
</evidence>
<evidence type="ECO:0000256" key="5">
    <source>
        <dbReference type="ARBA" id="ARBA00023163"/>
    </source>
</evidence>
<proteinExistence type="predicted"/>
<dbReference type="GO" id="GO:0000160">
    <property type="term" value="P:phosphorelay signal transduction system"/>
    <property type="evidence" value="ECO:0007669"/>
    <property type="project" value="UniProtKB-KW"/>
</dbReference>
<dbReference type="FunFam" id="3.40.50.2300:FF:000001">
    <property type="entry name" value="DNA-binding response regulator PhoB"/>
    <property type="match status" value="1"/>
</dbReference>
<dbReference type="SMART" id="SM00448">
    <property type="entry name" value="REC"/>
    <property type="match status" value="1"/>
</dbReference>
<evidence type="ECO:0000256" key="1">
    <source>
        <dbReference type="ARBA" id="ARBA00022553"/>
    </source>
</evidence>
<dbReference type="RefSeq" id="WP_273704491.1">
    <property type="nucleotide sequence ID" value="NZ_JDST02000034.1"/>
</dbReference>
<dbReference type="Pfam" id="PF00072">
    <property type="entry name" value="Response_reg"/>
    <property type="match status" value="1"/>
</dbReference>
<evidence type="ECO:0000256" key="3">
    <source>
        <dbReference type="ARBA" id="ARBA00023015"/>
    </source>
</evidence>
<dbReference type="EMBL" id="JDST02000034">
    <property type="protein sequence ID" value="KFB77089.1"/>
    <property type="molecule type" value="Genomic_DNA"/>
</dbReference>
<keyword evidence="2" id="KW-0902">Two-component regulatory system</keyword>
<keyword evidence="9" id="KW-1185">Reference proteome</keyword>
<keyword evidence="4" id="KW-0238">DNA-binding</keyword>
<accession>A0A080MIP2</accession>
<reference evidence="8" key="1">
    <citation type="submission" date="2014-02" db="EMBL/GenBank/DDBJ databases">
        <title>Expanding our view of genomic diversity in Candidatus Accumulibacter clades.</title>
        <authorList>
            <person name="Skennerton C.T."/>
            <person name="Barr J.J."/>
            <person name="Slater F.R."/>
            <person name="Bond P.L."/>
            <person name="Tyson G.W."/>
        </authorList>
    </citation>
    <scope>NUCLEOTIDE SEQUENCE [LARGE SCALE GENOMIC DNA]</scope>
</reference>
<sequence>MRNIPAHGRLLIVDDDLMVRMLASESLRHAGFEVSEADCGEQALEMFDEQDFDLLLLDVMMPGIDGYTVCQRLRQQERGKWLPIVMLTGLNDSDSIEQAYLSGATDFITKPINWLLLTQRVRYGLRASHAIAEVTRS</sequence>
<dbReference type="Gene3D" id="3.40.50.2300">
    <property type="match status" value="1"/>
</dbReference>
<evidence type="ECO:0000256" key="2">
    <source>
        <dbReference type="ARBA" id="ARBA00023012"/>
    </source>
</evidence>